<evidence type="ECO:0000256" key="2">
    <source>
        <dbReference type="ARBA" id="ARBA00022679"/>
    </source>
</evidence>
<dbReference type="SMART" id="SM00233">
    <property type="entry name" value="PH"/>
    <property type="match status" value="1"/>
</dbReference>
<dbReference type="AlphaFoldDB" id="A0A835ZCD6"/>
<feature type="domain" description="Protein kinase" evidence="7">
    <location>
        <begin position="163"/>
        <end position="431"/>
    </location>
</feature>
<evidence type="ECO:0000256" key="1">
    <source>
        <dbReference type="ARBA" id="ARBA00022527"/>
    </source>
</evidence>
<dbReference type="Gene3D" id="2.30.29.30">
    <property type="entry name" value="Pleckstrin-homology domain (PH domain)/Phosphotyrosine-binding domain (PTB)"/>
    <property type="match status" value="1"/>
</dbReference>
<feature type="domain" description="AGC-kinase C-terminal" evidence="8">
    <location>
        <begin position="476"/>
        <end position="555"/>
    </location>
</feature>
<dbReference type="PROSITE" id="PS51285">
    <property type="entry name" value="AGC_KINASE_CTER"/>
    <property type="match status" value="1"/>
</dbReference>
<sequence length="624" mass="65686">MPSQRRDCVLASWGGTLSCSSRRDSACSGQCKAGPSSLNSILASTEPCIEGQLWRRGKLTQRWKTRADHADLRGTVLVIYKCRPAGLRSLLRDSAKLTVLHDLAGAGEARADTAGTRKGFYPFSIELAGGGRTLHFAASSQERREAWLSLMNQARTVISHNDLKLIATIGEGHFGKVVLAQRKGATGREGLLALKEIKLTATMPLQSALTERVLLASLPDHPFVISLQLSFRRGNYLYYGFDFMPGADLFELIRRQDIRVNLHSARFYMSQVVLALQHLHRHSIVYRDLKPENVLVDQSGNLRLADVGLSKRLPGAAHGAAVRTFTVCGTRAYLAPEMIRPDRTGYGLSVDYWQLGCFLYELYAGRSPFWSAKGTGGKAPAIETTAARILGGEYSRPDSMEDSAWALVQALLRPNPDARIGCAPAGSAAAAAAASAAASPASTPPASPADAADAPTPVEGELQGWSAVRAHAFFQGGPSWADVIARALAPPYAPAPTDASLVANFSSSFTDRPPRWGAADDAIMGVPMAGGPEGLFAQELKGFAYERSLASASPLGTGQRSGGGAAAAAADKLSALKIAISEEDGGGTFAPHTAPASVYASSGGVSSAGGAAAAAVSPVGFVQQ</sequence>
<dbReference type="Gene3D" id="1.10.510.10">
    <property type="entry name" value="Transferase(Phosphotransferase) domain 1"/>
    <property type="match status" value="1"/>
</dbReference>
<organism evidence="9 10">
    <name type="scientific">Tribonema minus</name>
    <dbReference type="NCBI Taxonomy" id="303371"/>
    <lineage>
        <taxon>Eukaryota</taxon>
        <taxon>Sar</taxon>
        <taxon>Stramenopiles</taxon>
        <taxon>Ochrophyta</taxon>
        <taxon>PX clade</taxon>
        <taxon>Xanthophyceae</taxon>
        <taxon>Tribonematales</taxon>
        <taxon>Tribonemataceae</taxon>
        <taxon>Tribonema</taxon>
    </lineage>
</organism>
<evidence type="ECO:0000256" key="6">
    <source>
        <dbReference type="PROSITE-ProRule" id="PRU10141"/>
    </source>
</evidence>
<keyword evidence="10" id="KW-1185">Reference proteome</keyword>
<keyword evidence="1" id="KW-0723">Serine/threonine-protein kinase</keyword>
<dbReference type="GO" id="GO:0005524">
    <property type="term" value="F:ATP binding"/>
    <property type="evidence" value="ECO:0007669"/>
    <property type="project" value="UniProtKB-UniRule"/>
</dbReference>
<dbReference type="GO" id="GO:0004691">
    <property type="term" value="F:cAMP-dependent protein kinase activity"/>
    <property type="evidence" value="ECO:0007669"/>
    <property type="project" value="TreeGrafter"/>
</dbReference>
<keyword evidence="5 6" id="KW-0067">ATP-binding</keyword>
<dbReference type="CDD" id="cd00821">
    <property type="entry name" value="PH"/>
    <property type="match status" value="1"/>
</dbReference>
<protein>
    <submittedName>
        <fullName evidence="9">Kinase-like domain-containing protein</fullName>
    </submittedName>
</protein>
<dbReference type="InterPro" id="IPR011009">
    <property type="entry name" value="Kinase-like_dom_sf"/>
</dbReference>
<dbReference type="InterPro" id="IPR045270">
    <property type="entry name" value="STKc_AGC"/>
</dbReference>
<dbReference type="EMBL" id="JAFCMP010000064">
    <property type="protein sequence ID" value="KAG5188780.1"/>
    <property type="molecule type" value="Genomic_DNA"/>
</dbReference>
<dbReference type="PROSITE" id="PS00108">
    <property type="entry name" value="PROTEIN_KINASE_ST"/>
    <property type="match status" value="1"/>
</dbReference>
<dbReference type="Proteomes" id="UP000664859">
    <property type="component" value="Unassembled WGS sequence"/>
</dbReference>
<dbReference type="PROSITE" id="PS50011">
    <property type="entry name" value="PROTEIN_KINASE_DOM"/>
    <property type="match status" value="1"/>
</dbReference>
<keyword evidence="3 6" id="KW-0547">Nucleotide-binding</keyword>
<evidence type="ECO:0000313" key="9">
    <source>
        <dbReference type="EMBL" id="KAG5188780.1"/>
    </source>
</evidence>
<dbReference type="PANTHER" id="PTHR24353">
    <property type="entry name" value="CYCLIC NUCLEOTIDE-DEPENDENT PROTEIN KINASE"/>
    <property type="match status" value="1"/>
</dbReference>
<reference evidence="9" key="1">
    <citation type="submission" date="2021-02" db="EMBL/GenBank/DDBJ databases">
        <title>First Annotated Genome of the Yellow-green Alga Tribonema minus.</title>
        <authorList>
            <person name="Mahan K.M."/>
        </authorList>
    </citation>
    <scope>NUCLEOTIDE SEQUENCE</scope>
    <source>
        <strain evidence="9">UTEX B ZZ1240</strain>
    </source>
</reference>
<evidence type="ECO:0000259" key="7">
    <source>
        <dbReference type="PROSITE" id="PS50011"/>
    </source>
</evidence>
<dbReference type="Pfam" id="PF00069">
    <property type="entry name" value="Pkinase"/>
    <property type="match status" value="1"/>
</dbReference>
<dbReference type="SMART" id="SM00220">
    <property type="entry name" value="S_TKc"/>
    <property type="match status" value="1"/>
</dbReference>
<evidence type="ECO:0000256" key="3">
    <source>
        <dbReference type="ARBA" id="ARBA00022741"/>
    </source>
</evidence>
<proteinExistence type="predicted"/>
<dbReference type="PROSITE" id="PS00107">
    <property type="entry name" value="PROTEIN_KINASE_ATP"/>
    <property type="match status" value="1"/>
</dbReference>
<dbReference type="GO" id="GO:0005952">
    <property type="term" value="C:cAMP-dependent protein kinase complex"/>
    <property type="evidence" value="ECO:0007669"/>
    <property type="project" value="TreeGrafter"/>
</dbReference>
<dbReference type="PANTHER" id="PTHR24353:SF37">
    <property type="entry name" value="CAMP-DEPENDENT PROTEIN KINASE CATALYTIC SUBUNIT PRKX"/>
    <property type="match status" value="1"/>
</dbReference>
<evidence type="ECO:0000259" key="8">
    <source>
        <dbReference type="PROSITE" id="PS51285"/>
    </source>
</evidence>
<name>A0A835ZCD6_9STRA</name>
<evidence type="ECO:0000313" key="10">
    <source>
        <dbReference type="Proteomes" id="UP000664859"/>
    </source>
</evidence>
<gene>
    <name evidence="9" type="ORF">JKP88DRAFT_303710</name>
</gene>
<evidence type="ECO:0000256" key="4">
    <source>
        <dbReference type="ARBA" id="ARBA00022777"/>
    </source>
</evidence>
<evidence type="ECO:0000256" key="5">
    <source>
        <dbReference type="ARBA" id="ARBA00022840"/>
    </source>
</evidence>
<dbReference type="InterPro" id="IPR000961">
    <property type="entry name" value="AGC-kinase_C"/>
</dbReference>
<dbReference type="SUPFAM" id="SSF56112">
    <property type="entry name" value="Protein kinase-like (PK-like)"/>
    <property type="match status" value="1"/>
</dbReference>
<dbReference type="InterPro" id="IPR000719">
    <property type="entry name" value="Prot_kinase_dom"/>
</dbReference>
<feature type="binding site" evidence="6">
    <location>
        <position position="195"/>
    </location>
    <ligand>
        <name>ATP</name>
        <dbReference type="ChEBI" id="CHEBI:30616"/>
    </ligand>
</feature>
<keyword evidence="2" id="KW-0808">Transferase</keyword>
<dbReference type="Gene3D" id="3.30.200.20">
    <property type="entry name" value="Phosphorylase Kinase, domain 1"/>
    <property type="match status" value="1"/>
</dbReference>
<dbReference type="InterPro" id="IPR011993">
    <property type="entry name" value="PH-like_dom_sf"/>
</dbReference>
<dbReference type="CDD" id="cd05123">
    <property type="entry name" value="STKc_AGC"/>
    <property type="match status" value="1"/>
</dbReference>
<dbReference type="InterPro" id="IPR001849">
    <property type="entry name" value="PH_domain"/>
</dbReference>
<comment type="caution">
    <text evidence="9">The sequence shown here is derived from an EMBL/GenBank/DDBJ whole genome shotgun (WGS) entry which is preliminary data.</text>
</comment>
<dbReference type="InterPro" id="IPR017441">
    <property type="entry name" value="Protein_kinase_ATP_BS"/>
</dbReference>
<dbReference type="SUPFAM" id="SSF50729">
    <property type="entry name" value="PH domain-like"/>
    <property type="match status" value="1"/>
</dbReference>
<dbReference type="InterPro" id="IPR008271">
    <property type="entry name" value="Ser/Thr_kinase_AS"/>
</dbReference>
<keyword evidence="4 9" id="KW-0418">Kinase</keyword>
<accession>A0A835ZCD6</accession>
<dbReference type="PROSITE" id="PS51257">
    <property type="entry name" value="PROKAR_LIPOPROTEIN"/>
    <property type="match status" value="1"/>
</dbReference>